<reference evidence="2" key="2">
    <citation type="submission" date="2025-08" db="UniProtKB">
        <authorList>
            <consortium name="RefSeq"/>
        </authorList>
    </citation>
    <scope>IDENTIFICATION</scope>
    <source>
        <tissue evidence="2">Leaf</tissue>
    </source>
</reference>
<organism evidence="1 2">
    <name type="scientific">Nicotiana tabacum</name>
    <name type="common">Common tobacco</name>
    <dbReference type="NCBI Taxonomy" id="4097"/>
    <lineage>
        <taxon>Eukaryota</taxon>
        <taxon>Viridiplantae</taxon>
        <taxon>Streptophyta</taxon>
        <taxon>Embryophyta</taxon>
        <taxon>Tracheophyta</taxon>
        <taxon>Spermatophyta</taxon>
        <taxon>Magnoliopsida</taxon>
        <taxon>eudicotyledons</taxon>
        <taxon>Gunneridae</taxon>
        <taxon>Pentapetalae</taxon>
        <taxon>asterids</taxon>
        <taxon>lamiids</taxon>
        <taxon>Solanales</taxon>
        <taxon>Solanaceae</taxon>
        <taxon>Nicotianoideae</taxon>
        <taxon>Nicotianeae</taxon>
        <taxon>Nicotiana</taxon>
    </lineage>
</organism>
<dbReference type="RefSeq" id="XP_075093694.1">
    <property type="nucleotide sequence ID" value="XM_075237593.1"/>
</dbReference>
<name>A0AC58T8Y9_TOBAC</name>
<evidence type="ECO:0000313" key="1">
    <source>
        <dbReference type="Proteomes" id="UP000790787"/>
    </source>
</evidence>
<keyword evidence="1" id="KW-1185">Reference proteome</keyword>
<accession>A0AC58T8Y9</accession>
<protein>
    <submittedName>
        <fullName evidence="2">Uncharacterized protein LOC142173014</fullName>
    </submittedName>
</protein>
<sequence>MVMSKIAYGWNMITNYEHAVNGRVWIIWDDQMYDVLPITKQDQFIHCQVTWKHNGMQCYLNMVYGQNTVEQRKNLWQYLQRIAQTTTGPWIIGGDFNALLTPQDRLSKVSMTNADIRDFSELYHNICLTELPWRGDYFKWTNKQQGDARVWICIDRLLGNDVWMMNYAHIVIGFVNVWANHASFQSMVAKGWRKNKASEKIKNIWFKLKELKSQFRHLNTTEFKGVTEKIEQARIALSQITEIQAPSGFTITEPTTIREENVQFYKSLMRSMANKLPAVNMMVMKNGKILTHQQQIELCAEVTDHEIYDGLKGIGSDKAPGIDGYNAEFFKRAWPVIREEVYVAVKDFFHTGVMYLAINCTTITLLPKILNPVTIKDFRPIACCTVLYKLISKVIAGRLKRIMPYIISEAQSGFIPGRKIADNIILAHELVKA</sequence>
<proteinExistence type="predicted"/>
<reference evidence="1" key="1">
    <citation type="journal article" date="2014" name="Nat. Commun.">
        <title>The tobacco genome sequence and its comparison with those of tomato and potato.</title>
        <authorList>
            <person name="Sierro N."/>
            <person name="Battey J.N."/>
            <person name="Ouadi S."/>
            <person name="Bakaher N."/>
            <person name="Bovet L."/>
            <person name="Willig A."/>
            <person name="Goepfert S."/>
            <person name="Peitsch M.C."/>
            <person name="Ivanov N.V."/>
        </authorList>
    </citation>
    <scope>NUCLEOTIDE SEQUENCE [LARGE SCALE GENOMIC DNA]</scope>
</reference>
<evidence type="ECO:0000313" key="2">
    <source>
        <dbReference type="RefSeq" id="XP_075093694.1"/>
    </source>
</evidence>
<dbReference type="Proteomes" id="UP000790787">
    <property type="component" value="Chromosome 18"/>
</dbReference>
<gene>
    <name evidence="2" type="primary">LOC142173014</name>
</gene>